<organism evidence="2 3">
    <name type="scientific">Podospora aff. communis PSN243</name>
    <dbReference type="NCBI Taxonomy" id="3040156"/>
    <lineage>
        <taxon>Eukaryota</taxon>
        <taxon>Fungi</taxon>
        <taxon>Dikarya</taxon>
        <taxon>Ascomycota</taxon>
        <taxon>Pezizomycotina</taxon>
        <taxon>Sordariomycetes</taxon>
        <taxon>Sordariomycetidae</taxon>
        <taxon>Sordariales</taxon>
        <taxon>Podosporaceae</taxon>
        <taxon>Podospora</taxon>
    </lineage>
</organism>
<feature type="compositionally biased region" description="Basic and acidic residues" evidence="1">
    <location>
        <begin position="248"/>
        <end position="262"/>
    </location>
</feature>
<feature type="compositionally biased region" description="Basic and acidic residues" evidence="1">
    <location>
        <begin position="152"/>
        <end position="170"/>
    </location>
</feature>
<evidence type="ECO:0000313" key="3">
    <source>
        <dbReference type="Proteomes" id="UP001321760"/>
    </source>
</evidence>
<feature type="region of interest" description="Disordered" evidence="1">
    <location>
        <begin position="116"/>
        <end position="269"/>
    </location>
</feature>
<feature type="compositionally biased region" description="Polar residues" evidence="1">
    <location>
        <begin position="236"/>
        <end position="247"/>
    </location>
</feature>
<protein>
    <submittedName>
        <fullName evidence="2">Uncharacterized protein</fullName>
    </submittedName>
</protein>
<feature type="compositionally biased region" description="Basic and acidic residues" evidence="1">
    <location>
        <begin position="182"/>
        <end position="199"/>
    </location>
</feature>
<feature type="region of interest" description="Disordered" evidence="1">
    <location>
        <begin position="18"/>
        <end position="78"/>
    </location>
</feature>
<gene>
    <name evidence="2" type="ORF">QBC34DRAFT_28375</name>
</gene>
<comment type="caution">
    <text evidence="2">The sequence shown here is derived from an EMBL/GenBank/DDBJ whole genome shotgun (WGS) entry which is preliminary data.</text>
</comment>
<evidence type="ECO:0000256" key="1">
    <source>
        <dbReference type="SAM" id="MobiDB-lite"/>
    </source>
</evidence>
<reference evidence="2" key="2">
    <citation type="submission" date="2023-05" db="EMBL/GenBank/DDBJ databases">
        <authorList>
            <consortium name="Lawrence Berkeley National Laboratory"/>
            <person name="Steindorff A."/>
            <person name="Hensen N."/>
            <person name="Bonometti L."/>
            <person name="Westerberg I."/>
            <person name="Brannstrom I.O."/>
            <person name="Guillou S."/>
            <person name="Cros-Aarteil S."/>
            <person name="Calhoun S."/>
            <person name="Haridas S."/>
            <person name="Kuo A."/>
            <person name="Mondo S."/>
            <person name="Pangilinan J."/>
            <person name="Riley R."/>
            <person name="Labutti K."/>
            <person name="Andreopoulos B."/>
            <person name="Lipzen A."/>
            <person name="Chen C."/>
            <person name="Yanf M."/>
            <person name="Daum C."/>
            <person name="Ng V."/>
            <person name="Clum A."/>
            <person name="Ohm R."/>
            <person name="Martin F."/>
            <person name="Silar P."/>
            <person name="Natvig D."/>
            <person name="Lalanne C."/>
            <person name="Gautier V."/>
            <person name="Ament-Velasquez S.L."/>
            <person name="Kruys A."/>
            <person name="Hutchinson M.I."/>
            <person name="Powell A.J."/>
            <person name="Barry K."/>
            <person name="Miller A.N."/>
            <person name="Grigoriev I.V."/>
            <person name="Debuchy R."/>
            <person name="Gladieux P."/>
            <person name="Thoren M.H."/>
            <person name="Johannesson H."/>
        </authorList>
    </citation>
    <scope>NUCLEOTIDE SEQUENCE</scope>
    <source>
        <strain evidence="2">PSN243</strain>
    </source>
</reference>
<proteinExistence type="predicted"/>
<feature type="compositionally biased region" description="Low complexity" evidence="1">
    <location>
        <begin position="215"/>
        <end position="224"/>
    </location>
</feature>
<dbReference type="EMBL" id="MU865923">
    <property type="protein sequence ID" value="KAK4452665.1"/>
    <property type="molecule type" value="Genomic_DNA"/>
</dbReference>
<dbReference type="AlphaFoldDB" id="A0AAV9GWE4"/>
<sequence>MFACFCTVGRCAVHAMTSSKDMGKGKAPATSPSTKGKGKAPAMAPSSKGRVKTPAPPPSPDMQSGTSDPCYPGQPVLSFPTRRHFLRRRYKELWGRYNEKLVGKKAAASFPWMKVDEESDSSSDGTIPEHWATPKPKASSDRSGDENNTGSRDGKDNGAGHPDPPSDHINFRYGKGSMGSKAGEHSREPEITQRSKEPETTQPSEESQTEESSKVSETTQVSEVADPAESSKESETTQVSEVTNPAESSKESKKTTLREGSRVPRRKTV</sequence>
<dbReference type="Proteomes" id="UP001321760">
    <property type="component" value="Unassembled WGS sequence"/>
</dbReference>
<evidence type="ECO:0000313" key="2">
    <source>
        <dbReference type="EMBL" id="KAK4452665.1"/>
    </source>
</evidence>
<accession>A0AAV9GWE4</accession>
<name>A0AAV9GWE4_9PEZI</name>
<reference evidence="2" key="1">
    <citation type="journal article" date="2023" name="Mol. Phylogenet. Evol.">
        <title>Genome-scale phylogeny and comparative genomics of the fungal order Sordariales.</title>
        <authorList>
            <person name="Hensen N."/>
            <person name="Bonometti L."/>
            <person name="Westerberg I."/>
            <person name="Brannstrom I.O."/>
            <person name="Guillou S."/>
            <person name="Cros-Aarteil S."/>
            <person name="Calhoun S."/>
            <person name="Haridas S."/>
            <person name="Kuo A."/>
            <person name="Mondo S."/>
            <person name="Pangilinan J."/>
            <person name="Riley R."/>
            <person name="LaButti K."/>
            <person name="Andreopoulos B."/>
            <person name="Lipzen A."/>
            <person name="Chen C."/>
            <person name="Yan M."/>
            <person name="Daum C."/>
            <person name="Ng V."/>
            <person name="Clum A."/>
            <person name="Steindorff A."/>
            <person name="Ohm R.A."/>
            <person name="Martin F."/>
            <person name="Silar P."/>
            <person name="Natvig D.O."/>
            <person name="Lalanne C."/>
            <person name="Gautier V."/>
            <person name="Ament-Velasquez S.L."/>
            <person name="Kruys A."/>
            <person name="Hutchinson M.I."/>
            <person name="Powell A.J."/>
            <person name="Barry K."/>
            <person name="Miller A.N."/>
            <person name="Grigoriev I.V."/>
            <person name="Debuchy R."/>
            <person name="Gladieux P."/>
            <person name="Hiltunen Thoren M."/>
            <person name="Johannesson H."/>
        </authorList>
    </citation>
    <scope>NUCLEOTIDE SEQUENCE</scope>
    <source>
        <strain evidence="2">PSN243</strain>
    </source>
</reference>
<keyword evidence="3" id="KW-1185">Reference proteome</keyword>